<dbReference type="InterPro" id="IPR013216">
    <property type="entry name" value="Methyltransf_11"/>
</dbReference>
<protein>
    <submittedName>
        <fullName evidence="2">Methyltransferase type 11</fullName>
    </submittedName>
</protein>
<dbReference type="HOGENOM" id="CLU_037990_10_1_6"/>
<evidence type="ECO:0000313" key="3">
    <source>
        <dbReference type="Proteomes" id="UP000001844"/>
    </source>
</evidence>
<accession>D5C0M4</accession>
<evidence type="ECO:0000259" key="1">
    <source>
        <dbReference type="Pfam" id="PF08241"/>
    </source>
</evidence>
<keyword evidence="3" id="KW-1185">Reference proteome</keyword>
<dbReference type="Proteomes" id="UP000001844">
    <property type="component" value="Chromosome"/>
</dbReference>
<sequence length="223" mass="25480">MADKSYTDQKNQEFFDNWATKYDGFKISPWFQYTQKLAIEQFTLGATSRVLDIGCGTGFAVTYLASVLGVEKACGIDISDKMVAKAQEKVLGEIKQKVEFRQAAADCIPYPSGSFGHVLCTNSFHHYPHPIEALQEMRRVLTPGGELVIFENAPDLSLYTWAWDRLLRIIEKGHVRYYTSHALGKLFKQAGFENPQLRVLRNEFMKYGKLFASIQVWYARKES</sequence>
<name>D5C0M4_NITHN</name>
<dbReference type="RefSeq" id="WP_013034196.1">
    <property type="nucleotide sequence ID" value="NC_013960.1"/>
</dbReference>
<dbReference type="CDD" id="cd02440">
    <property type="entry name" value="AdoMet_MTases"/>
    <property type="match status" value="1"/>
</dbReference>
<dbReference type="InterPro" id="IPR029063">
    <property type="entry name" value="SAM-dependent_MTases_sf"/>
</dbReference>
<dbReference type="OrthoDB" id="323463at2"/>
<dbReference type="Gene3D" id="3.40.50.150">
    <property type="entry name" value="Vaccinia Virus protein VP39"/>
    <property type="match status" value="1"/>
</dbReference>
<reference evidence="3" key="1">
    <citation type="submission" date="2010-04" db="EMBL/GenBank/DDBJ databases">
        <title>Complete genome sequence of Nitrosococcus halophilus Nc4, a salt-adapted, aerobic obligate ammonia-oxidizing sulfur purple bacterium.</title>
        <authorList>
            <consortium name="US DOE Joint Genome Institute"/>
            <person name="Campbell M.A."/>
            <person name="Malfatti S.A."/>
            <person name="Chain P.S.G."/>
            <person name="Heidelberg J.F."/>
            <person name="Ward B.B."/>
            <person name="Klotz M.G."/>
        </authorList>
    </citation>
    <scope>NUCLEOTIDE SEQUENCE [LARGE SCALE GENOMIC DNA]</scope>
    <source>
        <strain evidence="3">Nc4</strain>
    </source>
</reference>
<dbReference type="AlphaFoldDB" id="D5C0M4"/>
<evidence type="ECO:0000313" key="2">
    <source>
        <dbReference type="EMBL" id="ADE16347.1"/>
    </source>
</evidence>
<dbReference type="SUPFAM" id="SSF53335">
    <property type="entry name" value="S-adenosyl-L-methionine-dependent methyltransferases"/>
    <property type="match status" value="1"/>
</dbReference>
<keyword evidence="2" id="KW-0489">Methyltransferase</keyword>
<gene>
    <name evidence="2" type="ordered locus">Nhal_3304</name>
</gene>
<feature type="domain" description="Methyltransferase type 11" evidence="1">
    <location>
        <begin position="51"/>
        <end position="149"/>
    </location>
</feature>
<dbReference type="KEGG" id="nhl:Nhal_3304"/>
<dbReference type="GO" id="GO:0032259">
    <property type="term" value="P:methylation"/>
    <property type="evidence" value="ECO:0007669"/>
    <property type="project" value="UniProtKB-KW"/>
</dbReference>
<dbReference type="PANTHER" id="PTHR43861">
    <property type="entry name" value="TRANS-ACONITATE 2-METHYLTRANSFERASE-RELATED"/>
    <property type="match status" value="1"/>
</dbReference>
<keyword evidence="2" id="KW-0808">Transferase</keyword>
<dbReference type="Pfam" id="PF08241">
    <property type="entry name" value="Methyltransf_11"/>
    <property type="match status" value="1"/>
</dbReference>
<organism evidence="2 3">
    <name type="scientific">Nitrosococcus halophilus (strain Nc4)</name>
    <dbReference type="NCBI Taxonomy" id="472759"/>
    <lineage>
        <taxon>Bacteria</taxon>
        <taxon>Pseudomonadati</taxon>
        <taxon>Pseudomonadota</taxon>
        <taxon>Gammaproteobacteria</taxon>
        <taxon>Chromatiales</taxon>
        <taxon>Chromatiaceae</taxon>
        <taxon>Nitrosococcus</taxon>
    </lineage>
</organism>
<dbReference type="GO" id="GO:0008757">
    <property type="term" value="F:S-adenosylmethionine-dependent methyltransferase activity"/>
    <property type="evidence" value="ECO:0007669"/>
    <property type="project" value="InterPro"/>
</dbReference>
<dbReference type="EMBL" id="CP001798">
    <property type="protein sequence ID" value="ADE16347.1"/>
    <property type="molecule type" value="Genomic_DNA"/>
</dbReference>
<dbReference type="eggNOG" id="COG2226">
    <property type="taxonomic scope" value="Bacteria"/>
</dbReference>
<dbReference type="STRING" id="472759.Nhal_3304"/>
<proteinExistence type="predicted"/>